<feature type="transmembrane region" description="Helical" evidence="5">
    <location>
        <begin position="161"/>
        <end position="183"/>
    </location>
</feature>
<feature type="transmembrane region" description="Helical" evidence="5">
    <location>
        <begin position="204"/>
        <end position="225"/>
    </location>
</feature>
<evidence type="ECO:0000256" key="2">
    <source>
        <dbReference type="ARBA" id="ARBA00022692"/>
    </source>
</evidence>
<gene>
    <name evidence="6" type="ORF">Prevot485_0210</name>
</gene>
<keyword evidence="4 5" id="KW-0472">Membrane</keyword>
<evidence type="ECO:0000256" key="3">
    <source>
        <dbReference type="ARBA" id="ARBA00022989"/>
    </source>
</evidence>
<organism evidence="6">
    <name type="scientific">uncultured Prevotella sp</name>
    <dbReference type="NCBI Taxonomy" id="159272"/>
    <lineage>
        <taxon>Bacteria</taxon>
        <taxon>Pseudomonadati</taxon>
        <taxon>Bacteroidota</taxon>
        <taxon>Bacteroidia</taxon>
        <taxon>Bacteroidales</taxon>
        <taxon>Prevotellaceae</taxon>
        <taxon>Prevotella</taxon>
        <taxon>environmental samples</taxon>
    </lineage>
</organism>
<evidence type="ECO:0000256" key="1">
    <source>
        <dbReference type="ARBA" id="ARBA00004141"/>
    </source>
</evidence>
<evidence type="ECO:0000256" key="4">
    <source>
        <dbReference type="ARBA" id="ARBA00023136"/>
    </source>
</evidence>
<feature type="transmembrane region" description="Helical" evidence="5">
    <location>
        <begin position="134"/>
        <end position="155"/>
    </location>
</feature>
<sequence length="316" mass="35498">MPIIRFLKNWTLPVSMITGALAYLTGRELPFTAGAKADLLWMTEMLQPILLFLMLFVSFCKIKPSALRPHRWHVWLMMTQCTLFTVCCLLLWLFPQTDARLVIEGFMLAVVCPTATACAVVTQKLGGDSAATTSYTIIINMAVALLCPLLLPVAHPQAGMTFIPAFITIINKVFPLLIVPLFLSWFVRYLMPRFHSMILRQKDLAFYMWAVSLAIAIAVTCRALVHSDESLWHVGGIAVATLAACLFQFAFGKWIGRHYGMRLEAGQAMGQKNTVFIIWLGYTFLSPITATAGGFYSIWHNVMNSYQLYKKRKGTL</sequence>
<protein>
    <submittedName>
        <fullName evidence="6">Transporter</fullName>
    </submittedName>
</protein>
<reference evidence="6" key="1">
    <citation type="journal article" date="2020" name="J. ISSAAS">
        <title>Lactobacilli and other gastrointestinal microbiota of Peromyscus leucopus, reservoir host for agents of Lyme disease and other zoonoses in North America.</title>
        <authorList>
            <person name="Milovic A."/>
            <person name="Bassam K."/>
            <person name="Shao H."/>
            <person name="Chatzistamou I."/>
            <person name="Tufts D.M."/>
            <person name="Diuk-Wasser M."/>
            <person name="Barbour A.G."/>
        </authorList>
    </citation>
    <scope>NUCLEOTIDE SEQUENCE</scope>
    <source>
        <strain evidence="6">LL70</strain>
    </source>
</reference>
<keyword evidence="3 5" id="KW-1133">Transmembrane helix</keyword>
<proteinExistence type="predicted"/>
<dbReference type="InterPro" id="IPR038770">
    <property type="entry name" value="Na+/solute_symporter_sf"/>
</dbReference>
<dbReference type="Gene3D" id="1.20.1530.20">
    <property type="match status" value="1"/>
</dbReference>
<evidence type="ECO:0000256" key="5">
    <source>
        <dbReference type="SAM" id="Phobius"/>
    </source>
</evidence>
<feature type="transmembrane region" description="Helical" evidence="5">
    <location>
        <begin position="74"/>
        <end position="95"/>
    </location>
</feature>
<keyword evidence="2 5" id="KW-0812">Transmembrane</keyword>
<comment type="subcellular location">
    <subcellularLocation>
        <location evidence="1">Membrane</location>
        <topology evidence="1">Multi-pass membrane protein</topology>
    </subcellularLocation>
</comment>
<name>A0A6G8F154_9BACT</name>
<dbReference type="AlphaFoldDB" id="A0A6G8F154"/>
<dbReference type="InterPro" id="IPR002657">
    <property type="entry name" value="BilAc:Na_symport/Acr3"/>
</dbReference>
<accession>A0A6G8F154</accession>
<feature type="transmembrane region" description="Helical" evidence="5">
    <location>
        <begin position="45"/>
        <end position="62"/>
    </location>
</feature>
<feature type="transmembrane region" description="Helical" evidence="5">
    <location>
        <begin position="231"/>
        <end position="255"/>
    </location>
</feature>
<evidence type="ECO:0000313" key="6">
    <source>
        <dbReference type="EMBL" id="QIM09922.1"/>
    </source>
</evidence>
<dbReference type="Pfam" id="PF01758">
    <property type="entry name" value="SBF"/>
    <property type="match status" value="1"/>
</dbReference>
<dbReference type="GO" id="GO:0016020">
    <property type="term" value="C:membrane"/>
    <property type="evidence" value="ECO:0007669"/>
    <property type="project" value="UniProtKB-SubCell"/>
</dbReference>
<feature type="transmembrane region" description="Helical" evidence="5">
    <location>
        <begin position="7"/>
        <end position="25"/>
    </location>
</feature>
<feature type="transmembrane region" description="Helical" evidence="5">
    <location>
        <begin position="101"/>
        <end position="122"/>
    </location>
</feature>
<feature type="transmembrane region" description="Helical" evidence="5">
    <location>
        <begin position="276"/>
        <end position="299"/>
    </location>
</feature>
<dbReference type="EMBL" id="MN990733">
    <property type="protein sequence ID" value="QIM09922.1"/>
    <property type="molecule type" value="Genomic_DNA"/>
</dbReference>